<dbReference type="PANTHER" id="PTHR43300:SF11">
    <property type="entry name" value="ACETYLTRANSFERASE RV3034C-RELATED"/>
    <property type="match status" value="1"/>
</dbReference>
<dbReference type="SUPFAM" id="SSF51161">
    <property type="entry name" value="Trimeric LpxA-like enzymes"/>
    <property type="match status" value="1"/>
</dbReference>
<organism evidence="5 6">
    <name type="scientific">Paracoccus lichenicola</name>
    <dbReference type="NCBI Taxonomy" id="2665644"/>
    <lineage>
        <taxon>Bacteria</taxon>
        <taxon>Pseudomonadati</taxon>
        <taxon>Pseudomonadota</taxon>
        <taxon>Alphaproteobacteria</taxon>
        <taxon>Rhodobacterales</taxon>
        <taxon>Paracoccaceae</taxon>
        <taxon>Paracoccus</taxon>
    </lineage>
</organism>
<gene>
    <name evidence="5" type="ORF">GIY56_08685</name>
</gene>
<proteinExistence type="inferred from homology"/>
<keyword evidence="6" id="KW-1185">Reference proteome</keyword>
<dbReference type="EMBL" id="WMBT01000004">
    <property type="protein sequence ID" value="MTE00361.1"/>
    <property type="molecule type" value="Genomic_DNA"/>
</dbReference>
<evidence type="ECO:0000313" key="6">
    <source>
        <dbReference type="Proteomes" id="UP000481417"/>
    </source>
</evidence>
<dbReference type="PROSITE" id="PS00101">
    <property type="entry name" value="HEXAPEP_TRANSFERASES"/>
    <property type="match status" value="1"/>
</dbReference>
<dbReference type="Pfam" id="PF00132">
    <property type="entry name" value="Hexapep"/>
    <property type="match status" value="1"/>
</dbReference>
<dbReference type="Gene3D" id="2.160.10.10">
    <property type="entry name" value="Hexapeptide repeat proteins"/>
    <property type="match status" value="1"/>
</dbReference>
<evidence type="ECO:0000256" key="2">
    <source>
        <dbReference type="ARBA" id="ARBA00022679"/>
    </source>
</evidence>
<dbReference type="InterPro" id="IPR001451">
    <property type="entry name" value="Hexapep"/>
</dbReference>
<evidence type="ECO:0000256" key="4">
    <source>
        <dbReference type="ARBA" id="ARBA00023315"/>
    </source>
</evidence>
<dbReference type="GO" id="GO:0016746">
    <property type="term" value="F:acyltransferase activity"/>
    <property type="evidence" value="ECO:0007669"/>
    <property type="project" value="UniProtKB-KW"/>
</dbReference>
<reference evidence="5 6" key="1">
    <citation type="submission" date="2019-11" db="EMBL/GenBank/DDBJ databases">
        <authorList>
            <person name="Lang L."/>
        </authorList>
    </citation>
    <scope>NUCLEOTIDE SEQUENCE [LARGE SCALE GENOMIC DNA]</scope>
    <source>
        <strain evidence="5 6">YIM 132242</strain>
    </source>
</reference>
<evidence type="ECO:0000256" key="1">
    <source>
        <dbReference type="ARBA" id="ARBA00007274"/>
    </source>
</evidence>
<accession>A0A6L6HPV7</accession>
<comment type="similarity">
    <text evidence="1">Belongs to the transferase hexapeptide repeat family.</text>
</comment>
<protein>
    <submittedName>
        <fullName evidence="5">Antibiotic acetyltransferase</fullName>
    </submittedName>
</protein>
<sequence>MARRERRAGNVIKPNPLGNAHTERRLARHLADGFPISIGRHTYGAPNLHWTRGDFSHRLVIGSFCSIAEDVSIFVGRHGRHNIDYVSSYPMNMVFGNARNRIPSAYEKGNLSVRIGNDVWIGRGAMVLAGVTIGDGAVIAARAVVSKDVPAYDIVGGVPARRLRSRFTPDVVQTLLALKWWDWPDEKIERNLDFFTRPDFAALVDDIA</sequence>
<dbReference type="AlphaFoldDB" id="A0A6L6HPV7"/>
<name>A0A6L6HPV7_9RHOB</name>
<dbReference type="PANTHER" id="PTHR43300">
    <property type="entry name" value="ACETYLTRANSFERASE"/>
    <property type="match status" value="1"/>
</dbReference>
<dbReference type="InterPro" id="IPR018357">
    <property type="entry name" value="Hexapep_transf_CS"/>
</dbReference>
<keyword evidence="4" id="KW-0012">Acyltransferase</keyword>
<keyword evidence="3" id="KW-0677">Repeat</keyword>
<dbReference type="CDD" id="cd03349">
    <property type="entry name" value="LbH_XAT"/>
    <property type="match status" value="1"/>
</dbReference>
<evidence type="ECO:0000313" key="5">
    <source>
        <dbReference type="EMBL" id="MTE00361.1"/>
    </source>
</evidence>
<dbReference type="InterPro" id="IPR011004">
    <property type="entry name" value="Trimer_LpxA-like_sf"/>
</dbReference>
<dbReference type="InterPro" id="IPR050179">
    <property type="entry name" value="Trans_hexapeptide_repeat"/>
</dbReference>
<keyword evidence="2 5" id="KW-0808">Transferase</keyword>
<comment type="caution">
    <text evidence="5">The sequence shown here is derived from an EMBL/GenBank/DDBJ whole genome shotgun (WGS) entry which is preliminary data.</text>
</comment>
<evidence type="ECO:0000256" key="3">
    <source>
        <dbReference type="ARBA" id="ARBA00022737"/>
    </source>
</evidence>
<dbReference type="Proteomes" id="UP000481417">
    <property type="component" value="Unassembled WGS sequence"/>
</dbReference>